<dbReference type="PANTHER" id="PTHR44755:SF5">
    <property type="entry name" value="GUANYLATE CYCLASE"/>
    <property type="match status" value="1"/>
</dbReference>
<evidence type="ECO:0000256" key="7">
    <source>
        <dbReference type="ARBA" id="ARBA00023180"/>
    </source>
</evidence>
<evidence type="ECO:0000259" key="8">
    <source>
        <dbReference type="Pfam" id="PF01094"/>
    </source>
</evidence>
<accession>A0ABV0ZM50</accession>
<dbReference type="InterPro" id="IPR052612">
    <property type="entry name" value="ANP_Clearance_Receptor"/>
</dbReference>
<keyword evidence="3" id="KW-0732">Signal</keyword>
<dbReference type="Pfam" id="PF01094">
    <property type="entry name" value="ANF_receptor"/>
    <property type="match status" value="1"/>
</dbReference>
<dbReference type="PANTHER" id="PTHR44755">
    <property type="entry name" value="NATRIURETIC PEPTIDE RECEPTOR 3-RELATED"/>
    <property type="match status" value="1"/>
</dbReference>
<evidence type="ECO:0000313" key="10">
    <source>
        <dbReference type="Proteomes" id="UP001469553"/>
    </source>
</evidence>
<dbReference type="InterPro" id="IPR001828">
    <property type="entry name" value="ANF_lig-bd_rcpt"/>
</dbReference>
<name>A0ABV0ZM50_9TELE</name>
<proteinExistence type="predicted"/>
<comment type="caution">
    <text evidence="9">The sequence shown here is derived from an EMBL/GenBank/DDBJ whole genome shotgun (WGS) entry which is preliminary data.</text>
</comment>
<evidence type="ECO:0000256" key="2">
    <source>
        <dbReference type="ARBA" id="ARBA00022692"/>
    </source>
</evidence>
<dbReference type="Proteomes" id="UP001469553">
    <property type="component" value="Unassembled WGS sequence"/>
</dbReference>
<reference evidence="9 10" key="1">
    <citation type="submission" date="2021-06" db="EMBL/GenBank/DDBJ databases">
        <authorList>
            <person name="Palmer J.M."/>
        </authorList>
    </citation>
    <scope>NUCLEOTIDE SEQUENCE [LARGE SCALE GENOMIC DNA]</scope>
    <source>
        <strain evidence="9 10">AS_MEX2019</strain>
        <tissue evidence="9">Muscle</tissue>
    </source>
</reference>
<dbReference type="PRINTS" id="PR00255">
    <property type="entry name" value="NATPEPTIDER"/>
</dbReference>
<keyword evidence="2" id="KW-0812">Transmembrane</keyword>
<dbReference type="InterPro" id="IPR028082">
    <property type="entry name" value="Peripla_BP_I"/>
</dbReference>
<evidence type="ECO:0000256" key="1">
    <source>
        <dbReference type="ARBA" id="ARBA00004479"/>
    </source>
</evidence>
<evidence type="ECO:0000256" key="5">
    <source>
        <dbReference type="ARBA" id="ARBA00023136"/>
    </source>
</evidence>
<evidence type="ECO:0000256" key="4">
    <source>
        <dbReference type="ARBA" id="ARBA00022989"/>
    </source>
</evidence>
<evidence type="ECO:0000313" key="9">
    <source>
        <dbReference type="EMBL" id="MEQ2307289.1"/>
    </source>
</evidence>
<keyword evidence="6" id="KW-0675">Receptor</keyword>
<keyword evidence="4" id="KW-1133">Transmembrane helix</keyword>
<feature type="non-terminal residue" evidence="9">
    <location>
        <position position="185"/>
    </location>
</feature>
<gene>
    <name evidence="9" type="primary">NPR2_3</name>
    <name evidence="9" type="ORF">AMECASPLE_016771</name>
</gene>
<evidence type="ECO:0000256" key="3">
    <source>
        <dbReference type="ARBA" id="ARBA00022729"/>
    </source>
</evidence>
<comment type="subcellular location">
    <subcellularLocation>
        <location evidence="1">Membrane</location>
        <topology evidence="1">Single-pass type I membrane protein</topology>
    </subcellularLocation>
</comment>
<feature type="domain" description="Receptor ligand binding region" evidence="8">
    <location>
        <begin position="2"/>
        <end position="175"/>
    </location>
</feature>
<dbReference type="SUPFAM" id="SSF53822">
    <property type="entry name" value="Periplasmic binding protein-like I"/>
    <property type="match status" value="1"/>
</dbReference>
<dbReference type="EMBL" id="JAHRIP010067064">
    <property type="protein sequence ID" value="MEQ2307289.1"/>
    <property type="molecule type" value="Genomic_DNA"/>
</dbReference>
<keyword evidence="5" id="KW-0472">Membrane</keyword>
<sequence length="185" mass="21288">MAKQVKVIYICGPLESFLSIMKLFQSEIQDPENYAIFYLDVFAESLTDRKPWQKTNFSWANPIEVFKSVFVITYHPPDNPEYLDFQKKLHARAQRDFGVHLEPSLMDYIAGSFYDGFVLYAMALEETLADGGLQNDGINITMRTQNRRFWGVTGLVSTDDKNARDIDMDLWAMTNQETGEFGVSQ</sequence>
<protein>
    <submittedName>
        <fullName evidence="9">Nitrogen permease regulator 2</fullName>
    </submittedName>
</protein>
<dbReference type="InterPro" id="IPR001170">
    <property type="entry name" value="ANPR/GUC"/>
</dbReference>
<dbReference type="Gene3D" id="3.40.50.2300">
    <property type="match status" value="1"/>
</dbReference>
<keyword evidence="7" id="KW-0325">Glycoprotein</keyword>
<keyword evidence="10" id="KW-1185">Reference proteome</keyword>
<organism evidence="9 10">
    <name type="scientific">Ameca splendens</name>
    <dbReference type="NCBI Taxonomy" id="208324"/>
    <lineage>
        <taxon>Eukaryota</taxon>
        <taxon>Metazoa</taxon>
        <taxon>Chordata</taxon>
        <taxon>Craniata</taxon>
        <taxon>Vertebrata</taxon>
        <taxon>Euteleostomi</taxon>
        <taxon>Actinopterygii</taxon>
        <taxon>Neopterygii</taxon>
        <taxon>Teleostei</taxon>
        <taxon>Neoteleostei</taxon>
        <taxon>Acanthomorphata</taxon>
        <taxon>Ovalentaria</taxon>
        <taxon>Atherinomorphae</taxon>
        <taxon>Cyprinodontiformes</taxon>
        <taxon>Goodeidae</taxon>
        <taxon>Ameca</taxon>
    </lineage>
</organism>
<evidence type="ECO:0000256" key="6">
    <source>
        <dbReference type="ARBA" id="ARBA00023170"/>
    </source>
</evidence>